<organism evidence="1 2">
    <name type="scientific">Streptosporangium pseudovulgare</name>
    <dbReference type="NCBI Taxonomy" id="35765"/>
    <lineage>
        <taxon>Bacteria</taxon>
        <taxon>Bacillati</taxon>
        <taxon>Actinomycetota</taxon>
        <taxon>Actinomycetes</taxon>
        <taxon>Streptosporangiales</taxon>
        <taxon>Streptosporangiaceae</taxon>
        <taxon>Streptosporangium</taxon>
    </lineage>
</organism>
<evidence type="ECO:0008006" key="3">
    <source>
        <dbReference type="Google" id="ProtNLM"/>
    </source>
</evidence>
<name>A0ABQ2RC81_9ACTN</name>
<reference evidence="2" key="1">
    <citation type="journal article" date="2019" name="Int. J. Syst. Evol. Microbiol.">
        <title>The Global Catalogue of Microorganisms (GCM) 10K type strain sequencing project: providing services to taxonomists for standard genome sequencing and annotation.</title>
        <authorList>
            <consortium name="The Broad Institute Genomics Platform"/>
            <consortium name="The Broad Institute Genome Sequencing Center for Infectious Disease"/>
            <person name="Wu L."/>
            <person name="Ma J."/>
        </authorList>
    </citation>
    <scope>NUCLEOTIDE SEQUENCE [LARGE SCALE GENOMIC DNA]</scope>
    <source>
        <strain evidence="2">JCM 3115</strain>
    </source>
</reference>
<dbReference type="Proteomes" id="UP000611554">
    <property type="component" value="Unassembled WGS sequence"/>
</dbReference>
<dbReference type="Gene3D" id="3.40.50.970">
    <property type="match status" value="1"/>
</dbReference>
<dbReference type="InterPro" id="IPR029061">
    <property type="entry name" value="THDP-binding"/>
</dbReference>
<proteinExistence type="predicted"/>
<evidence type="ECO:0000313" key="1">
    <source>
        <dbReference type="EMBL" id="GGQ18506.1"/>
    </source>
</evidence>
<sequence length="54" mass="5683">MDMTGGEALARSPAANGVSHIFGIPGVQLDHAADALYHATGSWPPRWPPATPWC</sequence>
<keyword evidence="2" id="KW-1185">Reference proteome</keyword>
<dbReference type="EMBL" id="BMQJ01000015">
    <property type="protein sequence ID" value="GGQ18506.1"/>
    <property type="molecule type" value="Genomic_DNA"/>
</dbReference>
<dbReference type="SUPFAM" id="SSF52518">
    <property type="entry name" value="Thiamin diphosphate-binding fold (THDP-binding)"/>
    <property type="match status" value="1"/>
</dbReference>
<evidence type="ECO:0000313" key="2">
    <source>
        <dbReference type="Proteomes" id="UP000611554"/>
    </source>
</evidence>
<gene>
    <name evidence="1" type="ORF">GCM10010140_56190</name>
</gene>
<comment type="caution">
    <text evidence="1">The sequence shown here is derived from an EMBL/GenBank/DDBJ whole genome shotgun (WGS) entry which is preliminary data.</text>
</comment>
<dbReference type="RefSeq" id="WP_189249496.1">
    <property type="nucleotide sequence ID" value="NZ_BMQJ01000015.1"/>
</dbReference>
<accession>A0ABQ2RC81</accession>
<protein>
    <recommendedName>
        <fullName evidence="3">Thiamine pyrophosphate enzyme N-terminal TPP-binding domain-containing protein</fullName>
    </recommendedName>
</protein>